<dbReference type="Gene3D" id="3.30.465.10">
    <property type="match status" value="1"/>
</dbReference>
<accession>Q5B8P7</accession>
<dbReference type="PANTHER" id="PTHR42973:SF34">
    <property type="entry name" value="FAD BINDING DOMAIN PROTEIN (AFU_ORTHOLOGUE AFUA_3G02770)"/>
    <property type="match status" value="1"/>
</dbReference>
<dbReference type="OrthoDB" id="2151789at2759"/>
<dbReference type="HOGENOM" id="CLU_018354_1_2_1"/>
<evidence type="ECO:0000256" key="2">
    <source>
        <dbReference type="ARBA" id="ARBA00022630"/>
    </source>
</evidence>
<protein>
    <submittedName>
        <fullName evidence="7">FAD binding domain protein (AFU_orthologue AFUA_3G02770)</fullName>
    </submittedName>
</protein>
<evidence type="ECO:0000256" key="3">
    <source>
        <dbReference type="ARBA" id="ARBA00022827"/>
    </source>
</evidence>
<keyword evidence="3" id="KW-0274">FAD</keyword>
<name>Q5B8P7_EMENI</name>
<dbReference type="PROSITE" id="PS51387">
    <property type="entry name" value="FAD_PCMH"/>
    <property type="match status" value="1"/>
</dbReference>
<evidence type="ECO:0000259" key="6">
    <source>
        <dbReference type="PROSITE" id="PS51387"/>
    </source>
</evidence>
<dbReference type="GO" id="GO:0016491">
    <property type="term" value="F:oxidoreductase activity"/>
    <property type="evidence" value="ECO:0007669"/>
    <property type="project" value="UniProtKB-KW"/>
</dbReference>
<feature type="domain" description="FAD-binding PCMH-type" evidence="6">
    <location>
        <begin position="92"/>
        <end position="264"/>
    </location>
</feature>
<gene>
    <name evidence="7" type="ORF">ANIA_03083</name>
</gene>
<evidence type="ECO:0000256" key="5">
    <source>
        <dbReference type="SAM" id="SignalP"/>
    </source>
</evidence>
<dbReference type="GeneID" id="2874507"/>
<dbReference type="GO" id="GO:0071949">
    <property type="term" value="F:FAD binding"/>
    <property type="evidence" value="ECO:0007669"/>
    <property type="project" value="InterPro"/>
</dbReference>
<dbReference type="RefSeq" id="XP_660687.1">
    <property type="nucleotide sequence ID" value="XM_655595.2"/>
</dbReference>
<evidence type="ECO:0000313" key="7">
    <source>
        <dbReference type="EMBL" id="CBF83438.1"/>
    </source>
</evidence>
<comment type="similarity">
    <text evidence="1">Belongs to the oxygen-dependent FAD-linked oxidoreductase family.</text>
</comment>
<dbReference type="InterPro" id="IPR006094">
    <property type="entry name" value="Oxid_FAD_bind_N"/>
</dbReference>
<dbReference type="VEuPathDB" id="FungiDB:AN3083"/>
<feature type="chain" id="PRO_5030175781" evidence="5">
    <location>
        <begin position="20"/>
        <end position="531"/>
    </location>
</feature>
<keyword evidence="4" id="KW-0560">Oxidoreductase</keyword>
<dbReference type="Proteomes" id="UP000000560">
    <property type="component" value="Chromosome VI"/>
</dbReference>
<feature type="signal peptide" evidence="5">
    <location>
        <begin position="1"/>
        <end position="19"/>
    </location>
</feature>
<reference evidence="8" key="2">
    <citation type="journal article" date="2009" name="Fungal Genet. Biol.">
        <title>The 2008 update of the Aspergillus nidulans genome annotation: a community effort.</title>
        <authorList>
            <person name="Wortman J.R."/>
            <person name="Gilsenan J.M."/>
            <person name="Joardar V."/>
            <person name="Deegan J."/>
            <person name="Clutterbuck J."/>
            <person name="Andersen M.R."/>
            <person name="Archer D."/>
            <person name="Bencina M."/>
            <person name="Braus G."/>
            <person name="Coutinho P."/>
            <person name="von Dohren H."/>
            <person name="Doonan J."/>
            <person name="Driessen A.J."/>
            <person name="Durek P."/>
            <person name="Espeso E."/>
            <person name="Fekete E."/>
            <person name="Flipphi M."/>
            <person name="Estrada C.G."/>
            <person name="Geysens S."/>
            <person name="Goldman G."/>
            <person name="de Groot P.W."/>
            <person name="Hansen K."/>
            <person name="Harris S.D."/>
            <person name="Heinekamp T."/>
            <person name="Helmstaedt K."/>
            <person name="Henrissat B."/>
            <person name="Hofmann G."/>
            <person name="Homan T."/>
            <person name="Horio T."/>
            <person name="Horiuchi H."/>
            <person name="James S."/>
            <person name="Jones M."/>
            <person name="Karaffa L."/>
            <person name="Karanyi Z."/>
            <person name="Kato M."/>
            <person name="Keller N."/>
            <person name="Kelly D.E."/>
            <person name="Kiel J.A."/>
            <person name="Kim J.M."/>
            <person name="van der Klei I.J."/>
            <person name="Klis F.M."/>
            <person name="Kovalchuk A."/>
            <person name="Krasevec N."/>
            <person name="Kubicek C.P."/>
            <person name="Liu B."/>
            <person name="Maccabe A."/>
            <person name="Meyer V."/>
            <person name="Mirabito P."/>
            <person name="Miskei M."/>
            <person name="Mos M."/>
            <person name="Mullins J."/>
            <person name="Nelson D.R."/>
            <person name="Nielsen J."/>
            <person name="Oakley B.R."/>
            <person name="Osmani S.A."/>
            <person name="Pakula T."/>
            <person name="Paszewski A."/>
            <person name="Paulsen I."/>
            <person name="Pilsyk S."/>
            <person name="Pocsi I."/>
            <person name="Punt P.J."/>
            <person name="Ram A.F."/>
            <person name="Ren Q."/>
            <person name="Robellet X."/>
            <person name="Robson G."/>
            <person name="Seiboth B."/>
            <person name="van Solingen P."/>
            <person name="Specht T."/>
            <person name="Sun J."/>
            <person name="Taheri-Talesh N."/>
            <person name="Takeshita N."/>
            <person name="Ussery D."/>
            <person name="vanKuyk P.A."/>
            <person name="Visser H."/>
            <person name="van de Vondervoort P.J."/>
            <person name="de Vries R.P."/>
            <person name="Walton J."/>
            <person name="Xiang X."/>
            <person name="Xiong Y."/>
            <person name="Zeng A.P."/>
            <person name="Brandt B.W."/>
            <person name="Cornell M.J."/>
            <person name="van den Hondel C.A."/>
            <person name="Visser J."/>
            <person name="Oliver S.G."/>
            <person name="Turner G."/>
        </authorList>
    </citation>
    <scope>GENOME REANNOTATION</scope>
    <source>
        <strain evidence="8">FGSC A4 / ATCC 38163 / CBS 112.46 / NRRL 194 / M139</strain>
    </source>
</reference>
<organism evidence="7 8">
    <name type="scientific">Emericella nidulans (strain FGSC A4 / ATCC 38163 / CBS 112.46 / NRRL 194 / M139)</name>
    <name type="common">Aspergillus nidulans</name>
    <dbReference type="NCBI Taxonomy" id="227321"/>
    <lineage>
        <taxon>Eukaryota</taxon>
        <taxon>Fungi</taxon>
        <taxon>Dikarya</taxon>
        <taxon>Ascomycota</taxon>
        <taxon>Pezizomycotina</taxon>
        <taxon>Eurotiomycetes</taxon>
        <taxon>Eurotiomycetidae</taxon>
        <taxon>Eurotiales</taxon>
        <taxon>Aspergillaceae</taxon>
        <taxon>Aspergillus</taxon>
        <taxon>Aspergillus subgen. Nidulantes</taxon>
    </lineage>
</organism>
<dbReference type="PANTHER" id="PTHR42973">
    <property type="entry name" value="BINDING OXIDOREDUCTASE, PUTATIVE (AFU_ORTHOLOGUE AFUA_1G17690)-RELATED"/>
    <property type="match status" value="1"/>
</dbReference>
<dbReference type="SUPFAM" id="SSF56176">
    <property type="entry name" value="FAD-binding/transporter-associated domain-like"/>
    <property type="match status" value="1"/>
</dbReference>
<keyword evidence="2" id="KW-0285">Flavoprotein</keyword>
<keyword evidence="5" id="KW-0732">Signal</keyword>
<dbReference type="InterPro" id="IPR016169">
    <property type="entry name" value="FAD-bd_PCMH_sub2"/>
</dbReference>
<dbReference type="KEGG" id="ani:ANIA_03083"/>
<dbReference type="GO" id="GO:0005576">
    <property type="term" value="C:extracellular region"/>
    <property type="evidence" value="ECO:0000318"/>
    <property type="project" value="GO_Central"/>
</dbReference>
<evidence type="ECO:0000256" key="1">
    <source>
        <dbReference type="ARBA" id="ARBA00005466"/>
    </source>
</evidence>
<keyword evidence="8" id="KW-1185">Reference proteome</keyword>
<dbReference type="InterPro" id="IPR016166">
    <property type="entry name" value="FAD-bd_PCMH"/>
</dbReference>
<evidence type="ECO:0000313" key="8">
    <source>
        <dbReference type="Proteomes" id="UP000000560"/>
    </source>
</evidence>
<dbReference type="InterPro" id="IPR036318">
    <property type="entry name" value="FAD-bd_PCMH-like_sf"/>
</dbReference>
<evidence type="ECO:0000256" key="4">
    <source>
        <dbReference type="ARBA" id="ARBA00023002"/>
    </source>
</evidence>
<dbReference type="InterPro" id="IPR050416">
    <property type="entry name" value="FAD-linked_Oxidoreductase"/>
</dbReference>
<proteinExistence type="inferred from homology"/>
<dbReference type="EMBL" id="BN001306">
    <property type="protein sequence ID" value="CBF83438.1"/>
    <property type="molecule type" value="Genomic_DNA"/>
</dbReference>
<dbReference type="AlphaFoldDB" id="Q5B8P7"/>
<dbReference type="Pfam" id="PF01565">
    <property type="entry name" value="FAD_binding_4"/>
    <property type="match status" value="1"/>
</dbReference>
<dbReference type="eggNOG" id="KOG1231">
    <property type="taxonomic scope" value="Eukaryota"/>
</dbReference>
<accession>C8VIN9</accession>
<sequence>MKLFKAVMLALCSAIQALAMPHRALTGEVEAALAKLGVDVAAISQLNGNLTDDGCQNACGALNHLYASEKVIAGNSSTYQDITRSYWAAQQEEARPACMFAPEVDTEVSIAVLLARLTNCQFAAKSGGHASFAGASNSEGGITILFRDLNEISLNEDKSVASVGPGNNWGQVYKALEPHGVSVIGGRLSSIGVGGLLTGGGISYYSNLYGWALDNVESFEVVSAVTGDILTASETEHPDLYWALRGGGNNFGLVTKFNLYTFPSTLLRGGARLFGEDQFPNVVSAFVDVAKQANEDPNAQQYVMFASIGGTNIASAELTYTKNVSNPAIFEKYHSTPAISDSTSTKTLAQYCDDLEAQDPYGMRDVFWNRSFKLDEDFANWVVQYWFSILPRVSGIPNALAGLTFQAITEPILEKMSHAGGNALGLDQSNGPILLIHILGMWSSASDDDTIYRFINDFFVNITAEAESRGLDNEFIYMNYASRFQDVIPSYGADNKARLQEIASKYDPAGVFQTLQPGHFKLTRAPVPNPY</sequence>
<reference evidence="8" key="1">
    <citation type="journal article" date="2005" name="Nature">
        <title>Sequencing of Aspergillus nidulans and comparative analysis with A. fumigatus and A. oryzae.</title>
        <authorList>
            <person name="Galagan J.E."/>
            <person name="Calvo S.E."/>
            <person name="Cuomo C."/>
            <person name="Ma L.J."/>
            <person name="Wortman J.R."/>
            <person name="Batzoglou S."/>
            <person name="Lee S.I."/>
            <person name="Basturkmen M."/>
            <person name="Spevak C.C."/>
            <person name="Clutterbuck J."/>
            <person name="Kapitonov V."/>
            <person name="Jurka J."/>
            <person name="Scazzocchio C."/>
            <person name="Farman M."/>
            <person name="Butler J."/>
            <person name="Purcell S."/>
            <person name="Harris S."/>
            <person name="Braus G.H."/>
            <person name="Draht O."/>
            <person name="Busch S."/>
            <person name="D'Enfert C."/>
            <person name="Bouchier C."/>
            <person name="Goldman G.H."/>
            <person name="Bell-Pedersen D."/>
            <person name="Griffiths-Jones S."/>
            <person name="Doonan J.H."/>
            <person name="Yu J."/>
            <person name="Vienken K."/>
            <person name="Pain A."/>
            <person name="Freitag M."/>
            <person name="Selker E.U."/>
            <person name="Archer D.B."/>
            <person name="Penalva M.A."/>
            <person name="Oakley B.R."/>
            <person name="Momany M."/>
            <person name="Tanaka T."/>
            <person name="Kumagai T."/>
            <person name="Asai K."/>
            <person name="Machida M."/>
            <person name="Nierman W.C."/>
            <person name="Denning D.W."/>
            <person name="Caddick M."/>
            <person name="Hynes M."/>
            <person name="Paoletti M."/>
            <person name="Fischer R."/>
            <person name="Miller B."/>
            <person name="Dyer P."/>
            <person name="Sachs M.S."/>
            <person name="Osmani S.A."/>
            <person name="Birren B.W."/>
        </authorList>
    </citation>
    <scope>NUCLEOTIDE SEQUENCE [LARGE SCALE GENOMIC DNA]</scope>
    <source>
        <strain evidence="8">FGSC A4 / ATCC 38163 / CBS 112.46 / NRRL 194 / M139</strain>
    </source>
</reference>
<dbReference type="OMA" id="AQQYVAF"/>
<dbReference type="InParanoid" id="Q5B8P7"/>